<dbReference type="Gene3D" id="3.10.105.10">
    <property type="entry name" value="Dipeptide-binding Protein, Domain 3"/>
    <property type="match status" value="1"/>
</dbReference>
<evidence type="ECO:0000256" key="1">
    <source>
        <dbReference type="SAM" id="MobiDB-lite"/>
    </source>
</evidence>
<organism evidence="3 4">
    <name type="scientific">Cellulosimicrobium cellulans</name>
    <name type="common">Arthrobacter luteus</name>
    <dbReference type="NCBI Taxonomy" id="1710"/>
    <lineage>
        <taxon>Bacteria</taxon>
        <taxon>Bacillati</taxon>
        <taxon>Actinomycetota</taxon>
        <taxon>Actinomycetes</taxon>
        <taxon>Micrococcales</taxon>
        <taxon>Promicromonosporaceae</taxon>
        <taxon>Cellulosimicrobium</taxon>
    </lineage>
</organism>
<dbReference type="GO" id="GO:0015833">
    <property type="term" value="P:peptide transport"/>
    <property type="evidence" value="ECO:0007669"/>
    <property type="project" value="TreeGrafter"/>
</dbReference>
<dbReference type="KEGG" id="cceu:CBR64_11885"/>
<accession>A0A1Y0HV68</accession>
<reference evidence="3 4" key="1">
    <citation type="submission" date="2017-05" db="EMBL/GenBank/DDBJ databases">
        <authorList>
            <person name="Song R."/>
            <person name="Chenine A.L."/>
            <person name="Ruprecht R.M."/>
        </authorList>
    </citation>
    <scope>NUCLEOTIDE SEQUENCE [LARGE SCALE GENOMIC DNA]</scope>
    <source>
        <strain evidence="3 4">PSBB019</strain>
    </source>
</reference>
<evidence type="ECO:0000259" key="2">
    <source>
        <dbReference type="Pfam" id="PF00496"/>
    </source>
</evidence>
<feature type="region of interest" description="Disordered" evidence="1">
    <location>
        <begin position="1"/>
        <end position="129"/>
    </location>
</feature>
<feature type="compositionally biased region" description="Low complexity" evidence="1">
    <location>
        <begin position="70"/>
        <end position="80"/>
    </location>
</feature>
<dbReference type="Proteomes" id="UP000196228">
    <property type="component" value="Chromosome"/>
</dbReference>
<dbReference type="Gene3D" id="3.90.76.10">
    <property type="entry name" value="Dipeptide-binding Protein, Domain 1"/>
    <property type="match status" value="1"/>
</dbReference>
<dbReference type="Gene3D" id="3.40.190.10">
    <property type="entry name" value="Periplasmic binding protein-like II"/>
    <property type="match status" value="1"/>
</dbReference>
<dbReference type="OrthoDB" id="9764591at2"/>
<dbReference type="AlphaFoldDB" id="A0A1Y0HV68"/>
<feature type="compositionally biased region" description="Basic and acidic residues" evidence="1">
    <location>
        <begin position="103"/>
        <end position="114"/>
    </location>
</feature>
<proteinExistence type="predicted"/>
<evidence type="ECO:0000313" key="3">
    <source>
        <dbReference type="EMBL" id="ARU52067.1"/>
    </source>
</evidence>
<feature type="compositionally biased region" description="Basic residues" evidence="1">
    <location>
        <begin position="32"/>
        <end position="64"/>
    </location>
</feature>
<name>A0A1Y0HV68_CELCE</name>
<feature type="domain" description="Solute-binding protein family 5" evidence="2">
    <location>
        <begin position="131"/>
        <end position="493"/>
    </location>
</feature>
<dbReference type="PANTHER" id="PTHR30290">
    <property type="entry name" value="PERIPLASMIC BINDING COMPONENT OF ABC TRANSPORTER"/>
    <property type="match status" value="1"/>
</dbReference>
<dbReference type="GO" id="GO:1904680">
    <property type="term" value="F:peptide transmembrane transporter activity"/>
    <property type="evidence" value="ECO:0007669"/>
    <property type="project" value="TreeGrafter"/>
</dbReference>
<gene>
    <name evidence="3" type="ORF">CBR64_11885</name>
</gene>
<dbReference type="CDD" id="cd08509">
    <property type="entry name" value="PBP2_TmCBP_oligosaccharides_like"/>
    <property type="match status" value="1"/>
</dbReference>
<sequence>MWLNRLRNGVEGDGAPGVAADHGLAEEPPRDHSHRRPPNRPRRGASRGRRRLHHRPRRARRLRLRPREPGPGADARGGLARADDRDAQLGGRGGQQPLRQRVRRAEARVRERPLRAARAGQPRRPCPGTDPWLASAWTWDAGYTELRVTVREGVLWSDGEPLTPDDVAFTFTLRKDDPALNPDLLPYEDVRVEGRDVVVTFGSGQYVNRTKAINTFVVPEHVWAGRPVETLLDDPDVDPVGTGPYVLEEFAPDGVTLVARDDYWGGPLAVPELRYVAYPDNDSLTAAYVSGEVQWGWAYIPGYETVYLAADPDHLHQFAPTGLAIDALFLNTQVPPFDDVAVRRALNGVLDRDSISNYATSGVWPALRNATGLPLPAGEPFVGAELADRVLAVDVPAAAAILEDAGYELVDGVLHDQDGAPVTFTLTNPSGWTDYMWELEAVKEAAARLGIVATVEGQDEAEWFDKIGKGDFQASMHWTDGGATPWDTYSSQMNGAHLRPLGTSADQNFGRFQDADADAAFLTYASSTDEAERAAALATIQHVYVDQVPAIPLLGRPTAAQYSTVAYTGFPSDADPYASPQPTSPAASLILTRLVPSAGE</sequence>
<dbReference type="InterPro" id="IPR039424">
    <property type="entry name" value="SBP_5"/>
</dbReference>
<dbReference type="SUPFAM" id="SSF53850">
    <property type="entry name" value="Periplasmic binding protein-like II"/>
    <property type="match status" value="1"/>
</dbReference>
<dbReference type="Pfam" id="PF00496">
    <property type="entry name" value="SBP_bac_5"/>
    <property type="match status" value="1"/>
</dbReference>
<evidence type="ECO:0000313" key="4">
    <source>
        <dbReference type="Proteomes" id="UP000196228"/>
    </source>
</evidence>
<dbReference type="EMBL" id="CP021383">
    <property type="protein sequence ID" value="ARU52067.1"/>
    <property type="molecule type" value="Genomic_DNA"/>
</dbReference>
<protein>
    <recommendedName>
        <fullName evidence="2">Solute-binding protein family 5 domain-containing protein</fullName>
    </recommendedName>
</protein>
<dbReference type="InterPro" id="IPR000914">
    <property type="entry name" value="SBP_5_dom"/>
</dbReference>
<dbReference type="PANTHER" id="PTHR30290:SF82">
    <property type="entry name" value="ABC-TYPE DIPEPTIDE_OLIGOPEPTIDE TRANSPORT SYSTEM, PERIPLASMIC COMPONENT"/>
    <property type="match status" value="1"/>
</dbReference>